<feature type="transmembrane region" description="Helical" evidence="1">
    <location>
        <begin position="214"/>
        <end position="234"/>
    </location>
</feature>
<dbReference type="AlphaFoldDB" id="A0A4D9DY18"/>
<gene>
    <name evidence="2" type="ORF">DR999_PMT16758</name>
</gene>
<dbReference type="Proteomes" id="UP000297703">
    <property type="component" value="Unassembled WGS sequence"/>
</dbReference>
<dbReference type="EMBL" id="QXTE01000241">
    <property type="protein sequence ID" value="TFK01072.1"/>
    <property type="molecule type" value="Genomic_DNA"/>
</dbReference>
<protein>
    <submittedName>
        <fullName evidence="2">Putative adenosylhomocysteinase 3</fullName>
    </submittedName>
</protein>
<feature type="transmembrane region" description="Helical" evidence="1">
    <location>
        <begin position="178"/>
        <end position="202"/>
    </location>
</feature>
<reference evidence="2 3" key="2">
    <citation type="submission" date="2019-04" db="EMBL/GenBank/DDBJ databases">
        <title>The genome sequence of big-headed turtle.</title>
        <authorList>
            <person name="Gong S."/>
        </authorList>
    </citation>
    <scope>NUCLEOTIDE SEQUENCE [LARGE SCALE GENOMIC DNA]</scope>
    <source>
        <strain evidence="2">DO16091913</strain>
        <tissue evidence="2">Muscle</tissue>
    </source>
</reference>
<accession>A0A4D9DY18</accession>
<name>A0A4D9DY18_9SAUR</name>
<evidence type="ECO:0000313" key="3">
    <source>
        <dbReference type="Proteomes" id="UP000297703"/>
    </source>
</evidence>
<evidence type="ECO:0000256" key="1">
    <source>
        <dbReference type="SAM" id="Phobius"/>
    </source>
</evidence>
<dbReference type="STRING" id="55544.A0A4D9DY18"/>
<keyword evidence="1" id="KW-0812">Transmembrane</keyword>
<organism evidence="2 3">
    <name type="scientific">Platysternon megacephalum</name>
    <name type="common">big-headed turtle</name>
    <dbReference type="NCBI Taxonomy" id="55544"/>
    <lineage>
        <taxon>Eukaryota</taxon>
        <taxon>Metazoa</taxon>
        <taxon>Chordata</taxon>
        <taxon>Craniata</taxon>
        <taxon>Vertebrata</taxon>
        <taxon>Euteleostomi</taxon>
        <taxon>Archelosauria</taxon>
        <taxon>Testudinata</taxon>
        <taxon>Testudines</taxon>
        <taxon>Cryptodira</taxon>
        <taxon>Durocryptodira</taxon>
        <taxon>Testudinoidea</taxon>
        <taxon>Platysternidae</taxon>
        <taxon>Platysternon</taxon>
    </lineage>
</organism>
<keyword evidence="1" id="KW-0472">Membrane</keyword>
<keyword evidence="1" id="KW-1133">Transmembrane helix</keyword>
<proteinExistence type="predicted"/>
<keyword evidence="3" id="KW-1185">Reference proteome</keyword>
<comment type="caution">
    <text evidence="2">The sequence shown here is derived from an EMBL/GenBank/DDBJ whole genome shotgun (WGS) entry which is preliminary data.</text>
</comment>
<evidence type="ECO:0000313" key="2">
    <source>
        <dbReference type="EMBL" id="TFK01072.1"/>
    </source>
</evidence>
<dbReference type="OrthoDB" id="6105938at2759"/>
<reference evidence="2 3" key="1">
    <citation type="submission" date="2019-04" db="EMBL/GenBank/DDBJ databases">
        <title>Draft genome of the big-headed turtle Platysternon megacephalum.</title>
        <authorList>
            <person name="Gong S."/>
        </authorList>
    </citation>
    <scope>NUCLEOTIDE SEQUENCE [LARGE SCALE GENOMIC DNA]</scope>
    <source>
        <strain evidence="2">DO16091913</strain>
        <tissue evidence="2">Muscle</tissue>
    </source>
</reference>
<sequence>MANTMQQVLNMRRNNQRCGHVLLGVTLALTVLAGVLCGHYWSSSSESAQDIHVPHGLRNNSHKEAILKKPKHVKIVWVKQPQNLWEYKAVNLRKLLFQMSWARTYPRFTMLYLYFFEYTETFLPFIHSVCPDHAEDVATKSLDLKDPTRQQWTTFLMKCTLAHQLIAEFAWHGRAAHYWTTVFIIIIQALSLSALELICFWSFWSKREWKALPFYLWGHINAILLYGNFTFLYYCISPDFLLNFDFYWMLYVEPLNSIESVVRIAQSL</sequence>